<comment type="similarity">
    <text evidence="1">Belongs to the disease resistance NB-LRR family.</text>
</comment>
<accession>A0AAV5EZQ9</accession>
<dbReference type="Gene3D" id="3.80.10.10">
    <property type="entry name" value="Ribonuclease Inhibitor"/>
    <property type="match status" value="1"/>
</dbReference>
<protein>
    <recommendedName>
        <fullName evidence="14">Disease resistance protein RPM1</fullName>
    </recommendedName>
</protein>
<keyword evidence="5" id="KW-0611">Plant defense</keyword>
<feature type="domain" description="Disease resistance R13L4/SHOC-2-like LRR" evidence="11">
    <location>
        <begin position="827"/>
        <end position="929"/>
    </location>
</feature>
<dbReference type="InterPro" id="IPR041118">
    <property type="entry name" value="Rx_N"/>
</dbReference>
<feature type="domain" description="Disease resistance protein winged helix" evidence="10">
    <location>
        <begin position="701"/>
        <end position="752"/>
    </location>
</feature>
<feature type="domain" description="Disease resistance R13L4/SHOC-2-like LRR" evidence="11">
    <location>
        <begin position="958"/>
        <end position="1167"/>
    </location>
</feature>
<dbReference type="Proteomes" id="UP001054889">
    <property type="component" value="Unassembled WGS sequence"/>
</dbReference>
<dbReference type="Pfam" id="PF23598">
    <property type="entry name" value="LRR_14"/>
    <property type="match status" value="2"/>
</dbReference>
<keyword evidence="2" id="KW-0433">Leucine-rich repeat</keyword>
<dbReference type="PANTHER" id="PTHR23155">
    <property type="entry name" value="DISEASE RESISTANCE PROTEIN RP"/>
    <property type="match status" value="1"/>
</dbReference>
<dbReference type="InterPro" id="IPR058922">
    <property type="entry name" value="WHD_DRP"/>
</dbReference>
<dbReference type="GO" id="GO:0098542">
    <property type="term" value="P:defense response to other organism"/>
    <property type="evidence" value="ECO:0007669"/>
    <property type="project" value="TreeGrafter"/>
</dbReference>
<dbReference type="EMBL" id="BQKI01000080">
    <property type="protein sequence ID" value="GJN28091.1"/>
    <property type="molecule type" value="Genomic_DNA"/>
</dbReference>
<keyword evidence="4" id="KW-0547">Nucleotide-binding</keyword>
<feature type="domain" description="Disease resistance N-terminal" evidence="9">
    <location>
        <begin position="12"/>
        <end position="95"/>
    </location>
</feature>
<evidence type="ECO:0000256" key="3">
    <source>
        <dbReference type="ARBA" id="ARBA00022737"/>
    </source>
</evidence>
<dbReference type="InterPro" id="IPR032675">
    <property type="entry name" value="LRR_dom_sf"/>
</dbReference>
<evidence type="ECO:0000256" key="1">
    <source>
        <dbReference type="ARBA" id="ARBA00008894"/>
    </source>
</evidence>
<organism evidence="12 13">
    <name type="scientific">Eleusine coracana subsp. coracana</name>
    <dbReference type="NCBI Taxonomy" id="191504"/>
    <lineage>
        <taxon>Eukaryota</taxon>
        <taxon>Viridiplantae</taxon>
        <taxon>Streptophyta</taxon>
        <taxon>Embryophyta</taxon>
        <taxon>Tracheophyta</taxon>
        <taxon>Spermatophyta</taxon>
        <taxon>Magnoliopsida</taxon>
        <taxon>Liliopsida</taxon>
        <taxon>Poales</taxon>
        <taxon>Poaceae</taxon>
        <taxon>PACMAD clade</taxon>
        <taxon>Chloridoideae</taxon>
        <taxon>Cynodonteae</taxon>
        <taxon>Eleusininae</taxon>
        <taxon>Eleusine</taxon>
    </lineage>
</organism>
<dbReference type="CDD" id="cd14798">
    <property type="entry name" value="RX-CC_like"/>
    <property type="match status" value="1"/>
</dbReference>
<dbReference type="Gene3D" id="3.40.50.300">
    <property type="entry name" value="P-loop containing nucleotide triphosphate hydrolases"/>
    <property type="match status" value="2"/>
</dbReference>
<feature type="domain" description="NB-ARC" evidence="8">
    <location>
        <begin position="447"/>
        <end position="606"/>
    </location>
</feature>
<feature type="domain" description="NB-ARC" evidence="8">
    <location>
        <begin position="191"/>
        <end position="358"/>
    </location>
</feature>
<evidence type="ECO:0000259" key="11">
    <source>
        <dbReference type="Pfam" id="PF23598"/>
    </source>
</evidence>
<evidence type="ECO:0000259" key="10">
    <source>
        <dbReference type="Pfam" id="PF23559"/>
    </source>
</evidence>
<name>A0AAV5EZQ9_ELECO</name>
<evidence type="ECO:0000259" key="8">
    <source>
        <dbReference type="Pfam" id="PF00931"/>
    </source>
</evidence>
<evidence type="ECO:0000256" key="4">
    <source>
        <dbReference type="ARBA" id="ARBA00022741"/>
    </source>
</evidence>
<dbReference type="SUPFAM" id="SSF52047">
    <property type="entry name" value="RNI-like"/>
    <property type="match status" value="1"/>
</dbReference>
<evidence type="ECO:0000313" key="13">
    <source>
        <dbReference type="Proteomes" id="UP001054889"/>
    </source>
</evidence>
<dbReference type="InterPro" id="IPR055414">
    <property type="entry name" value="LRR_R13L4/SHOC2-like"/>
</dbReference>
<keyword evidence="3" id="KW-0677">Repeat</keyword>
<comment type="caution">
    <text evidence="12">The sequence shown here is derived from an EMBL/GenBank/DDBJ whole genome shotgun (WGS) entry which is preliminary data.</text>
</comment>
<dbReference type="AlphaFoldDB" id="A0AAV5EZQ9"/>
<dbReference type="Gene3D" id="1.20.5.4130">
    <property type="match status" value="1"/>
</dbReference>
<dbReference type="InterPro" id="IPR044974">
    <property type="entry name" value="Disease_R_plants"/>
</dbReference>
<dbReference type="Pfam" id="PF23559">
    <property type="entry name" value="WHD_DRP"/>
    <property type="match status" value="1"/>
</dbReference>
<evidence type="ECO:0000256" key="2">
    <source>
        <dbReference type="ARBA" id="ARBA00022614"/>
    </source>
</evidence>
<feature type="coiled-coil region" evidence="7">
    <location>
        <begin position="115"/>
        <end position="142"/>
    </location>
</feature>
<evidence type="ECO:0000256" key="7">
    <source>
        <dbReference type="SAM" id="Coils"/>
    </source>
</evidence>
<keyword evidence="6 7" id="KW-0175">Coiled coil</keyword>
<dbReference type="InterPro" id="IPR002182">
    <property type="entry name" value="NB-ARC"/>
</dbReference>
<evidence type="ECO:0000313" key="12">
    <source>
        <dbReference type="EMBL" id="GJN28091.1"/>
    </source>
</evidence>
<gene>
    <name evidence="12" type="primary">gb16174</name>
    <name evidence="12" type="ORF">PR202_gb16174</name>
</gene>
<dbReference type="SUPFAM" id="SSF52540">
    <property type="entry name" value="P-loop containing nucleoside triphosphate hydrolases"/>
    <property type="match status" value="2"/>
</dbReference>
<dbReference type="Pfam" id="PF00931">
    <property type="entry name" value="NB-ARC"/>
    <property type="match status" value="2"/>
</dbReference>
<evidence type="ECO:0000256" key="6">
    <source>
        <dbReference type="ARBA" id="ARBA00023054"/>
    </source>
</evidence>
<reference evidence="12" key="2">
    <citation type="submission" date="2021-12" db="EMBL/GenBank/DDBJ databases">
        <title>Resequencing data analysis of finger millet.</title>
        <authorList>
            <person name="Hatakeyama M."/>
            <person name="Aluri S."/>
            <person name="Balachadran M.T."/>
            <person name="Sivarajan S.R."/>
            <person name="Poveda L."/>
            <person name="Shimizu-Inatsugi R."/>
            <person name="Schlapbach R."/>
            <person name="Sreeman S.M."/>
            <person name="Shimizu K.K."/>
        </authorList>
    </citation>
    <scope>NUCLEOTIDE SEQUENCE</scope>
</reference>
<dbReference type="GO" id="GO:0043531">
    <property type="term" value="F:ADP binding"/>
    <property type="evidence" value="ECO:0007669"/>
    <property type="project" value="InterPro"/>
</dbReference>
<evidence type="ECO:0008006" key="14">
    <source>
        <dbReference type="Google" id="ProtNLM"/>
    </source>
</evidence>
<reference evidence="12" key="1">
    <citation type="journal article" date="2018" name="DNA Res.">
        <title>Multiple hybrid de novo genome assembly of finger millet, an orphan allotetraploid crop.</title>
        <authorList>
            <person name="Hatakeyama M."/>
            <person name="Aluri S."/>
            <person name="Balachadran M.T."/>
            <person name="Sivarajan S.R."/>
            <person name="Patrignani A."/>
            <person name="Gruter S."/>
            <person name="Poveda L."/>
            <person name="Shimizu-Inatsugi R."/>
            <person name="Baeten J."/>
            <person name="Francoijs K.J."/>
            <person name="Nataraja K.N."/>
            <person name="Reddy Y.A.N."/>
            <person name="Phadnis S."/>
            <person name="Ravikumar R.L."/>
            <person name="Schlapbach R."/>
            <person name="Sreeman S.M."/>
            <person name="Shimizu K.K."/>
        </authorList>
    </citation>
    <scope>NUCLEOTIDE SEQUENCE</scope>
</reference>
<dbReference type="InterPro" id="IPR038005">
    <property type="entry name" value="RX-like_CC"/>
</dbReference>
<dbReference type="Pfam" id="PF18052">
    <property type="entry name" value="Rx_N"/>
    <property type="match status" value="1"/>
</dbReference>
<dbReference type="InterPro" id="IPR027417">
    <property type="entry name" value="P-loop_NTPase"/>
</dbReference>
<sequence>MAELAIGLTKSVVEGAVTKAQSAIEEEAKLRKSAQRDLVFITGEFQMMQSFLSVANNERVGNLVVMTWVRQIRELAFDVEDCIEFVVHLDKKSDKWRRFLHSIIPPCIPTSALPLDEAVDEIEQLKARVEDVSARNARYNLISDTGSKPVVHHQQAAPNAAVATAALNLLLDERDASKRQQGDLTQFITHEDDDLQVISVWGSSGDLGTTSLIRKAYSDQEICTTFARRAWVKLMHPFNPYEFIHSLMAQFYEETCKDQGRTVGLHVLKKMKGTEAELFEEFEQQVEKNRYLVVLEDLLNMVEWDAIRTFLPNMKNGSWIIVSTQQSEVARLCVGNPTQVLELRQFSPEHSVYAFFKEGTHNVPDKTEMTDKVSPIKKEISASGLLFPTLETGGSLPSSSSNNKIPTSQVQSANQWVEKNPLIGRDAEMNELRKYVAMTRYNSYHVSMSVWGIAGVGKSHLVRRLYYDRMIHGQQFQQYSWMHVSQPFNLRDFCWGLLWGFQSESSEAKETASRRMMGSKNPIQECRALLKQQRCLVVIDDLQTKEEWNLIRDNIISPSASVIIVITTEASIATHCADNKEHVFNVKGLQADAASDLFNKEMHRKKKQPSAEHDQKDIAQECQELILKCGGLPKVIVSVAGLLAKKTVKPMDTARSINGRFIDQLETSPEFNSLRDLFDWMRTYFRTCPYYLKPCIFYMSIFPQDHSIRRRRLVRRWIAEGYSRDGEDKSADDKGEEYFSRLLDLSIIQQCPESLDTTALADTRKIACQVNGFIREYIVSRRMEENLVFELGDSSVLTTQRTGRHLTITKNWKRDQIMFNSIDFSRLRSLTVFGDWKSFFVSEDMKLLRVLDLEDASGITEEDIEQVVKRLRRLKFLSLRKCTEIRHLPCSLGDLRQLQTLDVRHTSVTTLPASITKLHKLQYIRAGTNILAEEDQSTRCPSVSCPLFVTCRDRHLAGVKLPRGIGKLTALHTLGVINIGASGEKAMLKGLKELTQLWKLGVSGINKKNCEEFFTAISGHDHLESLFVQLDKGNTDYLKGISLDLKQIKSLKLYGSLNTLPEGIDQLSKLTKLGLEMSVIKTTDIELLGKLPELSTLLLNVKCVENGILHFCVTVNNVESCSYEKVRVLKITCSSIVHVTFGGLAMKNLEVFNATCFPESSVSALENLKKLRIQPDLVPLK</sequence>
<evidence type="ECO:0000256" key="5">
    <source>
        <dbReference type="ARBA" id="ARBA00022821"/>
    </source>
</evidence>
<keyword evidence="13" id="KW-1185">Reference proteome</keyword>
<dbReference type="PANTHER" id="PTHR23155:SF1135">
    <property type="entry name" value="OS08G0246300 PROTEIN"/>
    <property type="match status" value="1"/>
</dbReference>
<dbReference type="PRINTS" id="PR00364">
    <property type="entry name" value="DISEASERSIST"/>
</dbReference>
<evidence type="ECO:0000259" key="9">
    <source>
        <dbReference type="Pfam" id="PF18052"/>
    </source>
</evidence>
<proteinExistence type="inferred from homology"/>